<evidence type="ECO:0000256" key="1">
    <source>
        <dbReference type="ARBA" id="ARBA00022490"/>
    </source>
</evidence>
<dbReference type="AlphaFoldDB" id="A0A239WQQ9"/>
<comment type="function">
    <text evidence="9">Reversibly transfers an adenylyl group from ATP to 4'-phosphopantetheine, yielding dephospho-CoA (dPCoA) and pyrophosphate.</text>
</comment>
<protein>
    <recommendedName>
        <fullName evidence="9">Phosphopantetheine adenylyltransferase</fullName>
        <ecNumber evidence="9">2.7.7.3</ecNumber>
    </recommendedName>
    <alternativeName>
        <fullName evidence="9">Dephospho-CoA pyrophosphorylase</fullName>
    </alternativeName>
    <alternativeName>
        <fullName evidence="9">Pantetheine-phosphate adenylyltransferase</fullName>
        <shortName evidence="9">PPAT</shortName>
    </alternativeName>
</protein>
<comment type="pathway">
    <text evidence="9">Cofactor biosynthesis; coenzyme A biosynthesis; CoA from (R)-pantothenate: step 4/5.</text>
</comment>
<comment type="subcellular location">
    <subcellularLocation>
        <location evidence="9">Cytoplasm</location>
    </subcellularLocation>
</comment>
<keyword evidence="6 9" id="KW-0460">Magnesium</keyword>
<keyword evidence="3 9" id="KW-0548">Nucleotidyltransferase</keyword>
<keyword evidence="4 9" id="KW-0547">Nucleotide-binding</keyword>
<dbReference type="GO" id="GO:0005524">
    <property type="term" value="F:ATP binding"/>
    <property type="evidence" value="ECO:0007669"/>
    <property type="project" value="UniProtKB-KW"/>
</dbReference>
<comment type="cofactor">
    <cofactor evidence="9">
        <name>Mg(2+)</name>
        <dbReference type="ChEBI" id="CHEBI:18420"/>
    </cofactor>
</comment>
<evidence type="ECO:0000256" key="6">
    <source>
        <dbReference type="ARBA" id="ARBA00022842"/>
    </source>
</evidence>
<dbReference type="EMBL" id="LT906454">
    <property type="protein sequence ID" value="SNV36579.1"/>
    <property type="molecule type" value="Genomic_DNA"/>
</dbReference>
<dbReference type="GO" id="GO:0015937">
    <property type="term" value="P:coenzyme A biosynthetic process"/>
    <property type="evidence" value="ECO:0007669"/>
    <property type="project" value="UniProtKB-UniRule"/>
</dbReference>
<feature type="binding site" evidence="9">
    <location>
        <position position="12"/>
    </location>
    <ligand>
        <name>substrate</name>
    </ligand>
</feature>
<keyword evidence="2 9" id="KW-0808">Transferase</keyword>
<dbReference type="UniPathway" id="UPA00241">
    <property type="reaction ID" value="UER00355"/>
</dbReference>
<dbReference type="CDD" id="cd02163">
    <property type="entry name" value="PPAT"/>
    <property type="match status" value="1"/>
</dbReference>
<dbReference type="PANTHER" id="PTHR21342">
    <property type="entry name" value="PHOSPHOPANTETHEINE ADENYLYLTRANSFERASE"/>
    <property type="match status" value="1"/>
</dbReference>
<dbReference type="PANTHER" id="PTHR21342:SF1">
    <property type="entry name" value="PHOSPHOPANTETHEINE ADENYLYLTRANSFERASE"/>
    <property type="match status" value="1"/>
</dbReference>
<feature type="binding site" evidence="9">
    <location>
        <position position="102"/>
    </location>
    <ligand>
        <name>ATP</name>
        <dbReference type="ChEBI" id="CHEBI:30616"/>
    </ligand>
</feature>
<accession>A0A239WQQ9</accession>
<comment type="similarity">
    <text evidence="9">Belongs to the bacterial CoaD family.</text>
</comment>
<feature type="site" description="Transition state stabilizer" evidence="9">
    <location>
        <position position="20"/>
    </location>
</feature>
<feature type="binding site" evidence="9">
    <location>
        <position position="20"/>
    </location>
    <ligand>
        <name>ATP</name>
        <dbReference type="ChEBI" id="CHEBI:30616"/>
    </ligand>
</feature>
<dbReference type="PRINTS" id="PR01020">
    <property type="entry name" value="LPSBIOSNTHSS"/>
</dbReference>
<evidence type="ECO:0000313" key="12">
    <source>
        <dbReference type="Proteomes" id="UP000215144"/>
    </source>
</evidence>
<name>A0A239WQQ9_STRAI</name>
<comment type="catalytic activity">
    <reaction evidence="8 9">
        <text>(R)-4'-phosphopantetheine + ATP + H(+) = 3'-dephospho-CoA + diphosphate</text>
        <dbReference type="Rhea" id="RHEA:19801"/>
        <dbReference type="ChEBI" id="CHEBI:15378"/>
        <dbReference type="ChEBI" id="CHEBI:30616"/>
        <dbReference type="ChEBI" id="CHEBI:33019"/>
        <dbReference type="ChEBI" id="CHEBI:57328"/>
        <dbReference type="ChEBI" id="CHEBI:61723"/>
        <dbReference type="EC" id="2.7.7.3"/>
    </reaction>
</comment>
<evidence type="ECO:0000256" key="9">
    <source>
        <dbReference type="HAMAP-Rule" id="MF_00151"/>
    </source>
</evidence>
<dbReference type="RefSeq" id="WP_095121973.1">
    <property type="nucleotide sequence ID" value="NZ_LT906454.1"/>
</dbReference>
<dbReference type="Proteomes" id="UP000215144">
    <property type="component" value="Chromosome 1"/>
</dbReference>
<gene>
    <name evidence="9 11" type="primary">coaD</name>
    <name evidence="11" type="ORF">SAMEA4504048_00609</name>
</gene>
<dbReference type="InterPro" id="IPR001980">
    <property type="entry name" value="PPAT"/>
</dbReference>
<dbReference type="Pfam" id="PF01467">
    <property type="entry name" value="CTP_transf_like"/>
    <property type="match status" value="1"/>
</dbReference>
<proteinExistence type="inferred from homology"/>
<feature type="binding site" evidence="9">
    <location>
        <position position="44"/>
    </location>
    <ligand>
        <name>substrate</name>
    </ligand>
</feature>
<comment type="subunit">
    <text evidence="9">Homohexamer.</text>
</comment>
<dbReference type="NCBIfam" id="TIGR00125">
    <property type="entry name" value="cyt_tran_rel"/>
    <property type="match status" value="1"/>
</dbReference>
<dbReference type="HAMAP" id="MF_00151">
    <property type="entry name" value="PPAT_bact"/>
    <property type="match status" value="1"/>
</dbReference>
<dbReference type="GO" id="GO:0004595">
    <property type="term" value="F:pantetheine-phosphate adenylyltransferase activity"/>
    <property type="evidence" value="ECO:0007669"/>
    <property type="project" value="UniProtKB-UniRule"/>
</dbReference>
<feature type="binding site" evidence="9">
    <location>
        <begin position="127"/>
        <end position="133"/>
    </location>
    <ligand>
        <name>ATP</name>
        <dbReference type="ChEBI" id="CHEBI:30616"/>
    </ligand>
</feature>
<dbReference type="KEGG" id="saco:SAME_00609"/>
<dbReference type="InterPro" id="IPR013166">
    <property type="entry name" value="Citrate_lyase_ligase_C"/>
</dbReference>
<evidence type="ECO:0000259" key="10">
    <source>
        <dbReference type="SMART" id="SM00764"/>
    </source>
</evidence>
<keyword evidence="5 9" id="KW-0067">ATP-binding</keyword>
<organism evidence="11 12">
    <name type="scientific">Streptococcus acidominimus</name>
    <dbReference type="NCBI Taxonomy" id="1326"/>
    <lineage>
        <taxon>Bacteria</taxon>
        <taxon>Bacillati</taxon>
        <taxon>Bacillota</taxon>
        <taxon>Bacilli</taxon>
        <taxon>Lactobacillales</taxon>
        <taxon>Streptococcaceae</taxon>
        <taxon>Streptococcus</taxon>
    </lineage>
</organism>
<keyword evidence="7 9" id="KW-0173">Coenzyme A biosynthesis</keyword>
<evidence type="ECO:0000256" key="5">
    <source>
        <dbReference type="ARBA" id="ARBA00022840"/>
    </source>
</evidence>
<dbReference type="Gene3D" id="3.40.50.620">
    <property type="entry name" value="HUPs"/>
    <property type="match status" value="1"/>
</dbReference>
<dbReference type="GO" id="GO:0005737">
    <property type="term" value="C:cytoplasm"/>
    <property type="evidence" value="ECO:0007669"/>
    <property type="project" value="UniProtKB-SubCell"/>
</dbReference>
<dbReference type="SMART" id="SM00764">
    <property type="entry name" value="Citrate_ly_lig"/>
    <property type="match status" value="1"/>
</dbReference>
<evidence type="ECO:0000256" key="7">
    <source>
        <dbReference type="ARBA" id="ARBA00022993"/>
    </source>
</evidence>
<dbReference type="SUPFAM" id="SSF52374">
    <property type="entry name" value="Nucleotidylyl transferase"/>
    <property type="match status" value="1"/>
</dbReference>
<dbReference type="OrthoDB" id="9806661at2"/>
<feature type="binding site" evidence="9">
    <location>
        <begin position="12"/>
        <end position="13"/>
    </location>
    <ligand>
        <name>ATP</name>
        <dbReference type="ChEBI" id="CHEBI:30616"/>
    </ligand>
</feature>
<evidence type="ECO:0000256" key="3">
    <source>
        <dbReference type="ARBA" id="ARBA00022695"/>
    </source>
</evidence>
<reference evidence="11 12" key="1">
    <citation type="submission" date="2017-06" db="EMBL/GenBank/DDBJ databases">
        <authorList>
            <consortium name="Pathogen Informatics"/>
        </authorList>
    </citation>
    <scope>NUCLEOTIDE SEQUENCE [LARGE SCALE GENOMIC DNA]</scope>
    <source>
        <strain evidence="11 12">NCTC11291</strain>
    </source>
</reference>
<evidence type="ECO:0000256" key="2">
    <source>
        <dbReference type="ARBA" id="ARBA00022679"/>
    </source>
</evidence>
<evidence type="ECO:0000256" key="4">
    <source>
        <dbReference type="ARBA" id="ARBA00022741"/>
    </source>
</evidence>
<dbReference type="InterPro" id="IPR014729">
    <property type="entry name" value="Rossmann-like_a/b/a_fold"/>
</dbReference>
<feature type="binding site" evidence="9">
    <location>
        <begin position="92"/>
        <end position="94"/>
    </location>
    <ligand>
        <name>ATP</name>
        <dbReference type="ChEBI" id="CHEBI:30616"/>
    </ligand>
</feature>
<dbReference type="NCBIfam" id="TIGR01510">
    <property type="entry name" value="coaD_prev_kdtB"/>
    <property type="match status" value="1"/>
</dbReference>
<feature type="domain" description="Citrate lyase ligase C-terminal" evidence="10">
    <location>
        <begin position="15"/>
        <end position="157"/>
    </location>
</feature>
<evidence type="ECO:0000313" key="11">
    <source>
        <dbReference type="EMBL" id="SNV36579.1"/>
    </source>
</evidence>
<keyword evidence="1 9" id="KW-0963">Cytoplasm</keyword>
<feature type="binding site" evidence="9">
    <location>
        <position position="77"/>
    </location>
    <ligand>
        <name>substrate</name>
    </ligand>
</feature>
<dbReference type="EC" id="2.7.7.3" evidence="9"/>
<dbReference type="GO" id="GO:0008771">
    <property type="term" value="F:[citrate (pro-3S)-lyase] ligase activity"/>
    <property type="evidence" value="ECO:0007669"/>
    <property type="project" value="InterPro"/>
</dbReference>
<sequence length="167" mass="18955">MSGKKIGLFTGSFDPVTLGHVDLIARAAQLFDHLYVGVFFNKDKKGQFSIDSRKRMLEEAVKDVQNVTVITAYNSLAVDIAEKLEVTHLVRGLRNGNDLTYEANLEFFNKHLNPQIDTVYLMAANQWQEVSSSRIRELLYFKSDISAFVPESVVKEVEATREPETRI</sequence>
<dbReference type="InterPro" id="IPR004821">
    <property type="entry name" value="Cyt_trans-like"/>
</dbReference>
<evidence type="ECO:0000256" key="8">
    <source>
        <dbReference type="ARBA" id="ARBA00029346"/>
    </source>
</evidence>
<feature type="binding site" evidence="9">
    <location>
        <position position="91"/>
    </location>
    <ligand>
        <name>substrate</name>
    </ligand>
</feature>